<dbReference type="Gene3D" id="3.60.10.10">
    <property type="entry name" value="Endonuclease/exonuclease/phosphatase"/>
    <property type="match status" value="1"/>
</dbReference>
<sequence length="382" mass="44004">MTILCWNVRGLGNPRTFCALRYLLIDKKLDVIFLSETKKTIQQMVGVSAQLEAMGHFSVSRNGRAGGLALLWQHGVKVSIRSFSSGHIDAMIEGVAQTCFHFTVLELNEYLGRRYRPASQMRDFVMALEDCGLTLMKYKGYKFTWTNNRTGDDRVQLRLDRGVANAAFFQAFPGAIVHHVNSSVLDHFLVSIYFGGSYMVRWARRLCLKKCGPKLMGVRRQLFKLGVRNKIRHIQGQLDGLKKKPQTDDVVRCQRRLTGELDILLAKEEMIWQQRYFNEHNVWNTSNEGVGSIFCEYFKKLFTTSGENDFSTVLAAVQPKVTREHNERLSQPFTRAELEDVLSKMFPTKSPGLDGMPALFYQRYWHVIMMWWTIPHELLSTD</sequence>
<dbReference type="AlphaFoldDB" id="A0A6J5TZI3"/>
<organism evidence="1 2">
    <name type="scientific">Prunus armeniaca</name>
    <name type="common">Apricot</name>
    <name type="synonym">Armeniaca vulgaris</name>
    <dbReference type="NCBI Taxonomy" id="36596"/>
    <lineage>
        <taxon>Eukaryota</taxon>
        <taxon>Viridiplantae</taxon>
        <taxon>Streptophyta</taxon>
        <taxon>Embryophyta</taxon>
        <taxon>Tracheophyta</taxon>
        <taxon>Spermatophyta</taxon>
        <taxon>Magnoliopsida</taxon>
        <taxon>eudicotyledons</taxon>
        <taxon>Gunneridae</taxon>
        <taxon>Pentapetalae</taxon>
        <taxon>rosids</taxon>
        <taxon>fabids</taxon>
        <taxon>Rosales</taxon>
        <taxon>Rosaceae</taxon>
        <taxon>Amygdaloideae</taxon>
        <taxon>Amygdaleae</taxon>
        <taxon>Prunus</taxon>
    </lineage>
</organism>
<reference evidence="1 2" key="1">
    <citation type="submission" date="2020-05" db="EMBL/GenBank/DDBJ databases">
        <authorList>
            <person name="Campoy J."/>
            <person name="Schneeberger K."/>
            <person name="Spophaly S."/>
        </authorList>
    </citation>
    <scope>NUCLEOTIDE SEQUENCE [LARGE SCALE GENOMIC DNA]</scope>
    <source>
        <strain evidence="1">PruArmRojPasFocal</strain>
    </source>
</reference>
<gene>
    <name evidence="1" type="ORF">CURHAP_LOCUS14641</name>
</gene>
<name>A0A6J5TZI3_PRUAR</name>
<dbReference type="PANTHER" id="PTHR33710">
    <property type="entry name" value="BNAC02G09200D PROTEIN"/>
    <property type="match status" value="1"/>
</dbReference>
<evidence type="ECO:0000313" key="1">
    <source>
        <dbReference type="EMBL" id="CAB4269243.1"/>
    </source>
</evidence>
<accession>A0A6J5TZI3</accession>
<proteinExistence type="predicted"/>
<dbReference type="Proteomes" id="UP000507222">
    <property type="component" value="Unassembled WGS sequence"/>
</dbReference>
<dbReference type="InterPro" id="IPR036691">
    <property type="entry name" value="Endo/exonu/phosph_ase_sf"/>
</dbReference>
<protein>
    <recommendedName>
        <fullName evidence="3">Endonuclease/exonuclease/phosphatase domain-containing protein</fullName>
    </recommendedName>
</protein>
<evidence type="ECO:0008006" key="3">
    <source>
        <dbReference type="Google" id="ProtNLM"/>
    </source>
</evidence>
<dbReference type="EMBL" id="CAEKDK010000002">
    <property type="protein sequence ID" value="CAB4269243.1"/>
    <property type="molecule type" value="Genomic_DNA"/>
</dbReference>
<dbReference type="SUPFAM" id="SSF56219">
    <property type="entry name" value="DNase I-like"/>
    <property type="match status" value="1"/>
</dbReference>
<evidence type="ECO:0000313" key="2">
    <source>
        <dbReference type="Proteomes" id="UP000507222"/>
    </source>
</evidence>
<dbReference type="PANTHER" id="PTHR33710:SF77">
    <property type="entry name" value="DNASE I-LIKE SUPERFAMILY PROTEIN"/>
    <property type="match status" value="1"/>
</dbReference>